<sequence length="224" mass="25332">MSQGNSDSNKDEQMDGEDEESNDQGTSQIQLSVSLPHNKEESKDVQLRLLSRVNNVRKLMYERVFKIMPTGTVSHTTVINLLNELEKGYDIQVCKWKDSILDLLPHQATYSYTTSHVDIHEVQDESDQSFELDDNDHYNSADVLYGSEIDVLPSEIDNILTNIDDFEDDALRRFTDDTGRVTLNVRTILTLLEGHQCGITLNDKLSYSGGSGNVLKVFNKENEG</sequence>
<name>A0A1X7V788_AMPQE</name>
<dbReference type="AlphaFoldDB" id="A0A1X7V788"/>
<accession>A0A1X7V788</accession>
<evidence type="ECO:0000256" key="1">
    <source>
        <dbReference type="SAM" id="MobiDB-lite"/>
    </source>
</evidence>
<dbReference type="InParanoid" id="A0A1X7V788"/>
<feature type="compositionally biased region" description="Polar residues" evidence="1">
    <location>
        <begin position="23"/>
        <end position="35"/>
    </location>
</feature>
<evidence type="ECO:0000313" key="2">
    <source>
        <dbReference type="EnsemblMetazoa" id="Aqu2.1.35377_001"/>
    </source>
</evidence>
<dbReference type="EnsemblMetazoa" id="Aqu2.1.35377_001">
    <property type="protein sequence ID" value="Aqu2.1.35377_001"/>
    <property type="gene ID" value="Aqu2.1.35377"/>
</dbReference>
<feature type="region of interest" description="Disordered" evidence="1">
    <location>
        <begin position="1"/>
        <end position="39"/>
    </location>
</feature>
<reference evidence="2" key="1">
    <citation type="submission" date="2017-05" db="UniProtKB">
        <authorList>
            <consortium name="EnsemblMetazoa"/>
        </authorList>
    </citation>
    <scope>IDENTIFICATION</scope>
</reference>
<proteinExistence type="predicted"/>
<organism evidence="2">
    <name type="scientific">Amphimedon queenslandica</name>
    <name type="common">Sponge</name>
    <dbReference type="NCBI Taxonomy" id="400682"/>
    <lineage>
        <taxon>Eukaryota</taxon>
        <taxon>Metazoa</taxon>
        <taxon>Porifera</taxon>
        <taxon>Demospongiae</taxon>
        <taxon>Heteroscleromorpha</taxon>
        <taxon>Haplosclerida</taxon>
        <taxon>Niphatidae</taxon>
        <taxon>Amphimedon</taxon>
    </lineage>
</organism>
<protein>
    <submittedName>
        <fullName evidence="2">Uncharacterized protein</fullName>
    </submittedName>
</protein>